<evidence type="ECO:0000256" key="1">
    <source>
        <dbReference type="SAM" id="SignalP"/>
    </source>
</evidence>
<reference evidence="2 3" key="1">
    <citation type="journal article" date="2012" name="J. Bacteriol.">
        <title>Genome Sequence of n-Alkane-Degrading Hydrocarboniphaga effusa Strain AP103T (ATCC BAA-332T).</title>
        <authorList>
            <person name="Chang H.K."/>
            <person name="Zylstra G.J."/>
            <person name="Chae J.C."/>
        </authorList>
    </citation>
    <scope>NUCLEOTIDE SEQUENCE [LARGE SCALE GENOMIC DNA]</scope>
    <source>
        <strain evidence="2 3">AP103</strain>
    </source>
</reference>
<dbReference type="RefSeq" id="WP_007186383.1">
    <property type="nucleotide sequence ID" value="NZ_AKGD01000002.1"/>
</dbReference>
<dbReference type="SUPFAM" id="SSF56935">
    <property type="entry name" value="Porins"/>
    <property type="match status" value="1"/>
</dbReference>
<dbReference type="AlphaFoldDB" id="I7ZDS2"/>
<keyword evidence="1" id="KW-0732">Signal</keyword>
<name>I7ZDS2_9GAMM</name>
<sequence length="402" mass="43883">MHASLRPRAMRVPACLIGTAVLLSSLTFASDARAGGTDLGDVRFTWGGYIKLDTLYSRYSDGPAAQNLGRDAYIPNQIPVSADGEPRSYVDFHAKETRLYLKAETLVEGHKLGGHVEFDFIVNQGAANEITSNAYNAGLRRAFITFDNWLLGQEWTTFMNMTALPDVLDLVNFPTEGTVFIRQPMLRYTYGGFMFSVENPESTIAPNGGGPAFTNTDENNSIPDLIARYNFKIGGADLSIAGLARQIVDKGALEGGDDQAWGYGASFAGKVQLGERDDLRFMLNGGDGVGRYLALNTVGDAVIDDEGDLETLRIVNGYLVHHHVWTPKIRSNEGISHFDADVGGGNLGGATTKKVSNAFVNLIYAPVKPFWVGAELRYAERETLAGLKGDLWRLQFSAKYTF</sequence>
<evidence type="ECO:0000313" key="2">
    <source>
        <dbReference type="EMBL" id="EIT69862.1"/>
    </source>
</evidence>
<evidence type="ECO:0008006" key="4">
    <source>
        <dbReference type="Google" id="ProtNLM"/>
    </source>
</evidence>
<feature type="signal peptide" evidence="1">
    <location>
        <begin position="1"/>
        <end position="34"/>
    </location>
</feature>
<accession>I7ZDS2</accession>
<dbReference type="InterPro" id="IPR045748">
    <property type="entry name" value="DcaP"/>
</dbReference>
<protein>
    <recommendedName>
        <fullName evidence="4">Porin</fullName>
    </recommendedName>
</protein>
<dbReference type="EMBL" id="AKGD01000002">
    <property type="protein sequence ID" value="EIT69862.1"/>
    <property type="molecule type" value="Genomic_DNA"/>
</dbReference>
<dbReference type="Pfam" id="PF19577">
    <property type="entry name" value="DcaP"/>
    <property type="match status" value="1"/>
</dbReference>
<organism evidence="2 3">
    <name type="scientific">Hydrocarboniphaga effusa AP103</name>
    <dbReference type="NCBI Taxonomy" id="1172194"/>
    <lineage>
        <taxon>Bacteria</taxon>
        <taxon>Pseudomonadati</taxon>
        <taxon>Pseudomonadota</taxon>
        <taxon>Gammaproteobacteria</taxon>
        <taxon>Nevskiales</taxon>
        <taxon>Nevskiaceae</taxon>
        <taxon>Hydrocarboniphaga</taxon>
    </lineage>
</organism>
<dbReference type="Proteomes" id="UP000003704">
    <property type="component" value="Unassembled WGS sequence"/>
</dbReference>
<gene>
    <name evidence="2" type="ORF">WQQ_34440</name>
</gene>
<feature type="chain" id="PRO_5003712570" description="Porin" evidence="1">
    <location>
        <begin position="35"/>
        <end position="402"/>
    </location>
</feature>
<dbReference type="STRING" id="1172194.WQQ_34440"/>
<evidence type="ECO:0000313" key="3">
    <source>
        <dbReference type="Proteomes" id="UP000003704"/>
    </source>
</evidence>
<keyword evidence="3" id="KW-1185">Reference proteome</keyword>
<proteinExistence type="predicted"/>
<comment type="caution">
    <text evidence="2">The sequence shown here is derived from an EMBL/GenBank/DDBJ whole genome shotgun (WGS) entry which is preliminary data.</text>
</comment>